<evidence type="ECO:0000313" key="2">
    <source>
        <dbReference type="EMBL" id="RZF64245.1"/>
    </source>
</evidence>
<proteinExistence type="predicted"/>
<dbReference type="InterPro" id="IPR036412">
    <property type="entry name" value="HAD-like_sf"/>
</dbReference>
<dbReference type="Pfam" id="PF21211">
    <property type="entry name" value="FkbH_N"/>
    <property type="match status" value="1"/>
</dbReference>
<dbReference type="InterPro" id="IPR023214">
    <property type="entry name" value="HAD_sf"/>
</dbReference>
<dbReference type="Proteomes" id="UP000292085">
    <property type="component" value="Unassembled WGS sequence"/>
</dbReference>
<dbReference type="Gene3D" id="3.40.50.1110">
    <property type="entry name" value="SGNH hydrolase"/>
    <property type="match status" value="1"/>
</dbReference>
<name>A0A4Q6XW28_9SPHN</name>
<keyword evidence="3" id="KW-1185">Reference proteome</keyword>
<evidence type="ECO:0000259" key="1">
    <source>
        <dbReference type="Pfam" id="PF21211"/>
    </source>
</evidence>
<gene>
    <name evidence="2" type="ORF">EWE75_11900</name>
</gene>
<comment type="caution">
    <text evidence="2">The sequence shown here is derived from an EMBL/GenBank/DDBJ whole genome shotgun (WGS) entry which is preliminary data.</text>
</comment>
<accession>A0A4Q6XW28</accession>
<dbReference type="SUPFAM" id="SSF56784">
    <property type="entry name" value="HAD-like"/>
    <property type="match status" value="1"/>
</dbReference>
<protein>
    <submittedName>
        <fullName evidence="2">HAD-IIIC family phosphatase</fullName>
    </submittedName>
</protein>
<dbReference type="InterPro" id="IPR036514">
    <property type="entry name" value="SGNH_hydro_sf"/>
</dbReference>
<dbReference type="EMBL" id="SGIS01000016">
    <property type="protein sequence ID" value="RZF64245.1"/>
    <property type="molecule type" value="Genomic_DNA"/>
</dbReference>
<organism evidence="2 3">
    <name type="scientific">Sphingomonas populi</name>
    <dbReference type="NCBI Taxonomy" id="2484750"/>
    <lineage>
        <taxon>Bacteria</taxon>
        <taxon>Pseudomonadati</taxon>
        <taxon>Pseudomonadota</taxon>
        <taxon>Alphaproteobacteria</taxon>
        <taxon>Sphingomonadales</taxon>
        <taxon>Sphingomonadaceae</taxon>
        <taxon>Sphingomonas</taxon>
    </lineage>
</organism>
<dbReference type="GO" id="GO:0016788">
    <property type="term" value="F:hydrolase activity, acting on ester bonds"/>
    <property type="evidence" value="ECO:0007669"/>
    <property type="project" value="UniProtKB-ARBA"/>
</dbReference>
<evidence type="ECO:0000313" key="3">
    <source>
        <dbReference type="Proteomes" id="UP000292085"/>
    </source>
</evidence>
<dbReference type="RefSeq" id="WP_130157691.1">
    <property type="nucleotide sequence ID" value="NZ_SGIS01000016.1"/>
</dbReference>
<sequence>MSDPFALPWLLPAPADFRARLKAIRAADSLDAGALRALVQTALDATQLEQASRVVSARIGDLAGAGLRPLKLGIVASHTAKAIAYALPAAALRHEVLLSVELADYGQAAQALLDPASSLAQARPDAILLALDAQALGLARPRLDPAEAEATVTRALDYVAALRAGARANAGAPVIVQTLSTPVESLFGSYDGQLAGTVRWLIAEFNTRLLRSVAGSGDLVLDVAFLAATVGLAQWHDARLWHDAKLPFAVEALPLYADKLGGLLAAFRGLSRKCLVLDLDNTLWGGIIGDDGIDGIQLGQGSGTGEAHLAVQAFALDLRARGVVLAVCSKNEDSAARLPFTGHSEMLLREEHIAVFLANWTDKASNLRQIAATLNIGTDALVFLDDNPAERAQVRQELPEVAVPEVGSNPADFVRILGQAGYFETVSFGDEDRGRAAMYSANAERAAALTNVSNLADYHASLDMVCTIAPFDDAGRARIAQLANKSNQFNLTTRRYTEADIAAIAADPERFTMQVRLADRFGDNGMISVLIFARGAEEWRCETWLMSCRVLGRRVEEAVLAHVAAAARAAGATRLIGEYIPSAKNAMVREHFAKLGFVKTADRADGGTEWALDLETYVPPTLPMILE</sequence>
<dbReference type="OrthoDB" id="323926at2"/>
<feature type="domain" description="BF1531-like N-terminal" evidence="1">
    <location>
        <begin position="71"/>
        <end position="259"/>
    </location>
</feature>
<dbReference type="InterPro" id="IPR010037">
    <property type="entry name" value="FkbH_domain"/>
</dbReference>
<dbReference type="NCBIfam" id="TIGR01681">
    <property type="entry name" value="HAD-SF-IIIC"/>
    <property type="match status" value="1"/>
</dbReference>
<dbReference type="InterPro" id="IPR049369">
    <property type="entry name" value="BF1531-like_N"/>
</dbReference>
<dbReference type="InterPro" id="IPR010033">
    <property type="entry name" value="HAD_SF_ppase_IIIC"/>
</dbReference>
<dbReference type="NCBIfam" id="TIGR01686">
    <property type="entry name" value="FkbH"/>
    <property type="match status" value="1"/>
</dbReference>
<dbReference type="AlphaFoldDB" id="A0A4Q6XW28"/>
<dbReference type="Gene3D" id="3.40.50.1000">
    <property type="entry name" value="HAD superfamily/HAD-like"/>
    <property type="match status" value="1"/>
</dbReference>
<reference evidence="2 3" key="1">
    <citation type="submission" date="2019-02" db="EMBL/GenBank/DDBJ databases">
        <authorList>
            <person name="Li Y."/>
        </authorList>
    </citation>
    <scope>NUCLEOTIDE SEQUENCE [LARGE SCALE GENOMIC DNA]</scope>
    <source>
        <strain evidence="2 3">3-7</strain>
    </source>
</reference>